<feature type="region of interest" description="Disordered" evidence="1">
    <location>
        <begin position="353"/>
        <end position="382"/>
    </location>
</feature>
<accession>A0A2N5W725</accession>
<feature type="compositionally biased region" description="Polar residues" evidence="1">
    <location>
        <begin position="143"/>
        <end position="152"/>
    </location>
</feature>
<evidence type="ECO:0000256" key="1">
    <source>
        <dbReference type="SAM" id="MobiDB-lite"/>
    </source>
</evidence>
<protein>
    <submittedName>
        <fullName evidence="2">Uncharacterized protein</fullName>
    </submittedName>
</protein>
<feature type="compositionally biased region" description="Polar residues" evidence="1">
    <location>
        <begin position="112"/>
        <end position="127"/>
    </location>
</feature>
<organism evidence="2 3">
    <name type="scientific">Puccinia coronata f. sp. avenae</name>
    <dbReference type="NCBI Taxonomy" id="200324"/>
    <lineage>
        <taxon>Eukaryota</taxon>
        <taxon>Fungi</taxon>
        <taxon>Dikarya</taxon>
        <taxon>Basidiomycota</taxon>
        <taxon>Pucciniomycotina</taxon>
        <taxon>Pucciniomycetes</taxon>
        <taxon>Pucciniales</taxon>
        <taxon>Pucciniaceae</taxon>
        <taxon>Puccinia</taxon>
    </lineage>
</organism>
<keyword evidence="3" id="KW-1185">Reference proteome</keyword>
<name>A0A2N5W725_9BASI</name>
<proteinExistence type="predicted"/>
<dbReference type="Proteomes" id="UP000235388">
    <property type="component" value="Unassembled WGS sequence"/>
</dbReference>
<reference evidence="2 3" key="1">
    <citation type="submission" date="2017-11" db="EMBL/GenBank/DDBJ databases">
        <title>De novo assembly and phasing of dikaryotic genomes from two isolates of Puccinia coronata f. sp. avenae, the causal agent of oat crown rust.</title>
        <authorList>
            <person name="Miller M.E."/>
            <person name="Zhang Y."/>
            <person name="Omidvar V."/>
            <person name="Sperschneider J."/>
            <person name="Schwessinger B."/>
            <person name="Raley C."/>
            <person name="Palmer J.M."/>
            <person name="Garnica D."/>
            <person name="Upadhyaya N."/>
            <person name="Rathjen J."/>
            <person name="Taylor J.M."/>
            <person name="Park R.F."/>
            <person name="Dodds P.N."/>
            <person name="Hirsch C.D."/>
            <person name="Kianian S.F."/>
            <person name="Figueroa M."/>
        </authorList>
    </citation>
    <scope>NUCLEOTIDE SEQUENCE [LARGE SCALE GENOMIC DNA]</scope>
    <source>
        <strain evidence="2">12NC29</strain>
    </source>
</reference>
<gene>
    <name evidence="2" type="ORF">PCANC_00663</name>
</gene>
<feature type="compositionally biased region" description="Polar residues" evidence="1">
    <location>
        <begin position="27"/>
        <end position="39"/>
    </location>
</feature>
<dbReference type="EMBL" id="PGCJ01000006">
    <property type="protein sequence ID" value="PLW58049.1"/>
    <property type="molecule type" value="Genomic_DNA"/>
</dbReference>
<feature type="region of interest" description="Disordered" evidence="1">
    <location>
        <begin position="27"/>
        <end position="49"/>
    </location>
</feature>
<sequence length="468" mass="51128">MQYAIQPDLGLAFMDASGVYYRQNSANNSNGVSDQNSTGHGHYELTHDNHASGRPAVAAFHVGHPTAAALPGSHPATGMLPGSHLALAALTGSHPAAASLPGSHPAAAGNTLPDQNVSSVQSAPPTQKNKKKRGPYKKRKRQSSTGPTNTPAIPTLGSRPANVAAANTLGSGPANETTAPTLGSNNVTGTNTATPNQSSTRATTRTLSQPRPTGDQVAQSFQDADHHIIRVAQAATCQNKRITNAVKDELRQIMLEYQKQVQLVALRSQIRAELLFKWLGVYNKSRTPNRFNNFCRYSPDARKIFALKEFPPSERMQQVADVWRELCEEDQLKFCNWDFINDLRIQMGLEPLDDPEALEPEDEAEEIDANQPHPRNPATINTPKETVALPMSKKSNYEAESACDKWVNKAVRDKSNKRIKVTPQAEREPWDLGDYDKNNSAMLDQLRKLLAVDGPEMLVKNLPNGDLS</sequence>
<feature type="compositionally biased region" description="Basic residues" evidence="1">
    <location>
        <begin position="128"/>
        <end position="142"/>
    </location>
</feature>
<feature type="compositionally biased region" description="Polar residues" evidence="1">
    <location>
        <begin position="168"/>
        <end position="217"/>
    </location>
</feature>
<evidence type="ECO:0000313" key="3">
    <source>
        <dbReference type="Proteomes" id="UP000235388"/>
    </source>
</evidence>
<dbReference type="AlphaFoldDB" id="A0A2N5W725"/>
<feature type="compositionally biased region" description="Acidic residues" evidence="1">
    <location>
        <begin position="353"/>
        <end position="368"/>
    </location>
</feature>
<comment type="caution">
    <text evidence="2">The sequence shown here is derived from an EMBL/GenBank/DDBJ whole genome shotgun (WGS) entry which is preliminary data.</text>
</comment>
<feature type="region of interest" description="Disordered" evidence="1">
    <location>
        <begin position="95"/>
        <end position="217"/>
    </location>
</feature>
<evidence type="ECO:0000313" key="2">
    <source>
        <dbReference type="EMBL" id="PLW58049.1"/>
    </source>
</evidence>